<dbReference type="STRING" id="156892.BM477_05280"/>
<comment type="caution">
    <text evidence="3">The sequence shown here is derived from an EMBL/GenBank/DDBJ whole genome shotgun (WGS) entry which is preliminary data.</text>
</comment>
<feature type="region of interest" description="Disordered" evidence="1">
    <location>
        <begin position="1"/>
        <end position="21"/>
    </location>
</feature>
<dbReference type="Proteomes" id="UP000186465">
    <property type="component" value="Unassembled WGS sequence"/>
</dbReference>
<keyword evidence="2" id="KW-0812">Transmembrane</keyword>
<dbReference type="RefSeq" id="WP_075361652.1">
    <property type="nucleotide sequence ID" value="NZ_MPDM01000005.1"/>
</dbReference>
<organism evidence="3 4">
    <name type="scientific">Boudabousia marimammalium</name>
    <dbReference type="NCBI Taxonomy" id="156892"/>
    <lineage>
        <taxon>Bacteria</taxon>
        <taxon>Bacillati</taxon>
        <taxon>Actinomycetota</taxon>
        <taxon>Actinomycetes</taxon>
        <taxon>Actinomycetales</taxon>
        <taxon>Actinomycetaceae</taxon>
        <taxon>Boudabousia</taxon>
    </lineage>
</organism>
<accession>A0A1Q5PM71</accession>
<protein>
    <recommendedName>
        <fullName evidence="5">Phage holin family protein</fullName>
    </recommendedName>
</protein>
<dbReference type="Pfam" id="PF07332">
    <property type="entry name" value="Phage_holin_3_6"/>
    <property type="match status" value="1"/>
</dbReference>
<evidence type="ECO:0000256" key="1">
    <source>
        <dbReference type="SAM" id="MobiDB-lite"/>
    </source>
</evidence>
<dbReference type="OrthoDB" id="9930293at2"/>
<dbReference type="EMBL" id="MPDM01000005">
    <property type="protein sequence ID" value="OKL48622.1"/>
    <property type="molecule type" value="Genomic_DNA"/>
</dbReference>
<keyword evidence="2" id="KW-1133">Transmembrane helix</keyword>
<keyword evidence="4" id="KW-1185">Reference proteome</keyword>
<sequence>MSNPENPSLTERAKAAAASSRQERPTIGTLVGVLSKQLSELIHGEISLVKAKAALAGKQFGAAAGMLVLALVLALYMLERFFRAAEYGLATVLPMWAATLIVGGILLVIVLILLLIAKMSIDKGKTQVPDPKTNIDKGIAAVKKGLDQ</sequence>
<evidence type="ECO:0000256" key="2">
    <source>
        <dbReference type="SAM" id="Phobius"/>
    </source>
</evidence>
<evidence type="ECO:0008006" key="5">
    <source>
        <dbReference type="Google" id="ProtNLM"/>
    </source>
</evidence>
<evidence type="ECO:0000313" key="3">
    <source>
        <dbReference type="EMBL" id="OKL48622.1"/>
    </source>
</evidence>
<reference evidence="4" key="1">
    <citation type="submission" date="2016-11" db="EMBL/GenBank/DDBJ databases">
        <title>Actinomyces gypaetusis sp. nov. isolated from Gypaetus barbatus in Qinghai Tibet Plateau China.</title>
        <authorList>
            <person name="Meng X."/>
        </authorList>
    </citation>
    <scope>NUCLEOTIDE SEQUENCE [LARGE SCALE GENOMIC DNA]</scope>
    <source>
        <strain evidence="4">DSM 15383</strain>
    </source>
</reference>
<evidence type="ECO:0000313" key="4">
    <source>
        <dbReference type="Proteomes" id="UP000186465"/>
    </source>
</evidence>
<proteinExistence type="predicted"/>
<keyword evidence="2" id="KW-0472">Membrane</keyword>
<dbReference type="AlphaFoldDB" id="A0A1Q5PM71"/>
<gene>
    <name evidence="3" type="ORF">BM477_05280</name>
</gene>
<dbReference type="InterPro" id="IPR009937">
    <property type="entry name" value="Phage_holin_3_6"/>
</dbReference>
<name>A0A1Q5PM71_9ACTO</name>
<feature type="transmembrane region" description="Helical" evidence="2">
    <location>
        <begin position="93"/>
        <end position="117"/>
    </location>
</feature>
<feature type="transmembrane region" description="Helical" evidence="2">
    <location>
        <begin position="60"/>
        <end position="78"/>
    </location>
</feature>